<dbReference type="AlphaFoldDB" id="A0A0D2NNB4"/>
<proteinExistence type="predicted"/>
<keyword evidence="3" id="KW-1185">Reference proteome</keyword>
<reference evidence="3" key="1">
    <citation type="submission" date="2014-04" db="EMBL/GenBank/DDBJ databases">
        <title>Evolutionary Origins and Diversification of the Mycorrhizal Mutualists.</title>
        <authorList>
            <consortium name="DOE Joint Genome Institute"/>
            <consortium name="Mycorrhizal Genomics Consortium"/>
            <person name="Kohler A."/>
            <person name="Kuo A."/>
            <person name="Nagy L.G."/>
            <person name="Floudas D."/>
            <person name="Copeland A."/>
            <person name="Barry K.W."/>
            <person name="Cichocki N."/>
            <person name="Veneault-Fourrey C."/>
            <person name="LaButti K."/>
            <person name="Lindquist E.A."/>
            <person name="Lipzen A."/>
            <person name="Lundell T."/>
            <person name="Morin E."/>
            <person name="Murat C."/>
            <person name="Riley R."/>
            <person name="Ohm R."/>
            <person name="Sun H."/>
            <person name="Tunlid A."/>
            <person name="Henrissat B."/>
            <person name="Grigoriev I.V."/>
            <person name="Hibbett D.S."/>
            <person name="Martin F."/>
        </authorList>
    </citation>
    <scope>NUCLEOTIDE SEQUENCE [LARGE SCALE GENOMIC DNA]</scope>
    <source>
        <strain evidence="3">FD-334 SS-4</strain>
    </source>
</reference>
<dbReference type="EMBL" id="KN817568">
    <property type="protein sequence ID" value="KJA20324.1"/>
    <property type="molecule type" value="Genomic_DNA"/>
</dbReference>
<organism evidence="2 3">
    <name type="scientific">Hypholoma sublateritium (strain FD-334 SS-4)</name>
    <dbReference type="NCBI Taxonomy" id="945553"/>
    <lineage>
        <taxon>Eukaryota</taxon>
        <taxon>Fungi</taxon>
        <taxon>Dikarya</taxon>
        <taxon>Basidiomycota</taxon>
        <taxon>Agaricomycotina</taxon>
        <taxon>Agaricomycetes</taxon>
        <taxon>Agaricomycetidae</taxon>
        <taxon>Agaricales</taxon>
        <taxon>Agaricineae</taxon>
        <taxon>Strophariaceae</taxon>
        <taxon>Hypholoma</taxon>
    </lineage>
</organism>
<accession>A0A0D2NNB4</accession>
<gene>
    <name evidence="2" type="ORF">HYPSUDRAFT_816416</name>
</gene>
<evidence type="ECO:0000313" key="2">
    <source>
        <dbReference type="EMBL" id="KJA20324.1"/>
    </source>
</evidence>
<dbReference type="Proteomes" id="UP000054270">
    <property type="component" value="Unassembled WGS sequence"/>
</dbReference>
<evidence type="ECO:0000313" key="3">
    <source>
        <dbReference type="Proteomes" id="UP000054270"/>
    </source>
</evidence>
<sequence length="178" mass="19742">MVCITHFVRVPIYQMPLILTAHSNDHYSSAPCPYFSSALYLVHPHPPPRPKASLSTPPAVFPSSPSRPRVPPTTSRTAVSVWLKGSMGHLFALPASGTSTPFRPDQREMSCMRDGARCYRFAAVRMDMSQRRGRPSLLSRLAARPMGAHNAILVSRRFWKSVTRTSSCVELYTSGLPC</sequence>
<feature type="region of interest" description="Disordered" evidence="1">
    <location>
        <begin position="47"/>
        <end position="73"/>
    </location>
</feature>
<protein>
    <submittedName>
        <fullName evidence="2">Uncharacterized protein</fullName>
    </submittedName>
</protein>
<feature type="compositionally biased region" description="Low complexity" evidence="1">
    <location>
        <begin position="57"/>
        <end position="73"/>
    </location>
</feature>
<name>A0A0D2NNB4_HYPSF</name>
<evidence type="ECO:0000256" key="1">
    <source>
        <dbReference type="SAM" id="MobiDB-lite"/>
    </source>
</evidence>